<dbReference type="AlphaFoldDB" id="A0A7C3ZV51"/>
<name>A0A7C3ZV51_9CYAN</name>
<comment type="caution">
    <text evidence="2">The sequence shown here is derived from an EMBL/GenBank/DDBJ whole genome shotgun (WGS) entry which is preliminary data.</text>
</comment>
<protein>
    <submittedName>
        <fullName evidence="2">Uncharacterized protein</fullName>
    </submittedName>
</protein>
<feature type="region of interest" description="Disordered" evidence="1">
    <location>
        <begin position="81"/>
        <end position="104"/>
    </location>
</feature>
<dbReference type="EMBL" id="DSPX01000028">
    <property type="protein sequence ID" value="HGF99666.1"/>
    <property type="molecule type" value="Genomic_DNA"/>
</dbReference>
<evidence type="ECO:0000313" key="2">
    <source>
        <dbReference type="EMBL" id="HGF99666.1"/>
    </source>
</evidence>
<accession>A0A7C3ZV51</accession>
<feature type="compositionally biased region" description="Polar residues" evidence="1">
    <location>
        <begin position="88"/>
        <end position="104"/>
    </location>
</feature>
<reference evidence="2" key="1">
    <citation type="journal article" date="2020" name="mSystems">
        <title>Genome- and Community-Level Interaction Insights into Carbon Utilization and Element Cycling Functions of Hydrothermarchaeota in Hydrothermal Sediment.</title>
        <authorList>
            <person name="Zhou Z."/>
            <person name="Liu Y."/>
            <person name="Xu W."/>
            <person name="Pan J."/>
            <person name="Luo Z.H."/>
            <person name="Li M."/>
        </authorList>
    </citation>
    <scope>NUCLEOTIDE SEQUENCE [LARGE SCALE GENOMIC DNA]</scope>
    <source>
        <strain evidence="2">SpSt-374</strain>
    </source>
</reference>
<proteinExistence type="predicted"/>
<sequence>MDVSQLALSTIKILQAISDKALDGALGKIGSDLVDFLNKKFQGRFQIKGAKPEVLEAEILREAQGDNKFCEELERLVREYHHRERESNSPNISQSGVNISVNNNTGKVTGQEINNFFRHKHW</sequence>
<organism evidence="2">
    <name type="scientific">Planktothricoides sp. SpSt-374</name>
    <dbReference type="NCBI Taxonomy" id="2282167"/>
    <lineage>
        <taxon>Bacteria</taxon>
        <taxon>Bacillati</taxon>
        <taxon>Cyanobacteriota</taxon>
        <taxon>Cyanophyceae</taxon>
        <taxon>Oscillatoriophycideae</taxon>
        <taxon>Oscillatoriales</taxon>
        <taxon>Oscillatoriaceae</taxon>
        <taxon>Planktothricoides</taxon>
    </lineage>
</organism>
<evidence type="ECO:0000256" key="1">
    <source>
        <dbReference type="SAM" id="MobiDB-lite"/>
    </source>
</evidence>
<gene>
    <name evidence="2" type="ORF">ENR15_03105</name>
</gene>